<proteinExistence type="predicted"/>
<reference evidence="1" key="2">
    <citation type="journal article" date="2015" name="Data Brief">
        <title>Shoot transcriptome of the giant reed, Arundo donax.</title>
        <authorList>
            <person name="Barrero R.A."/>
            <person name="Guerrero F.D."/>
            <person name="Moolhuijzen P."/>
            <person name="Goolsby J.A."/>
            <person name="Tidwell J."/>
            <person name="Bellgard S.E."/>
            <person name="Bellgard M.I."/>
        </authorList>
    </citation>
    <scope>NUCLEOTIDE SEQUENCE</scope>
    <source>
        <tissue evidence="1">Shoot tissue taken approximately 20 cm above the soil surface</tissue>
    </source>
</reference>
<reference evidence="1" key="1">
    <citation type="submission" date="2014-09" db="EMBL/GenBank/DDBJ databases">
        <authorList>
            <person name="Magalhaes I.L.F."/>
            <person name="Oliveira U."/>
            <person name="Santos F.R."/>
            <person name="Vidigal T.H.D.A."/>
            <person name="Brescovit A.D."/>
            <person name="Santos A.J."/>
        </authorList>
    </citation>
    <scope>NUCLEOTIDE SEQUENCE</scope>
    <source>
        <tissue evidence="1">Shoot tissue taken approximately 20 cm above the soil surface</tissue>
    </source>
</reference>
<protein>
    <submittedName>
        <fullName evidence="1">Uncharacterized protein</fullName>
    </submittedName>
</protein>
<evidence type="ECO:0000313" key="1">
    <source>
        <dbReference type="EMBL" id="JAE03488.1"/>
    </source>
</evidence>
<organism evidence="1">
    <name type="scientific">Arundo donax</name>
    <name type="common">Giant reed</name>
    <name type="synonym">Donax arundinaceus</name>
    <dbReference type="NCBI Taxonomy" id="35708"/>
    <lineage>
        <taxon>Eukaryota</taxon>
        <taxon>Viridiplantae</taxon>
        <taxon>Streptophyta</taxon>
        <taxon>Embryophyta</taxon>
        <taxon>Tracheophyta</taxon>
        <taxon>Spermatophyta</taxon>
        <taxon>Magnoliopsida</taxon>
        <taxon>Liliopsida</taxon>
        <taxon>Poales</taxon>
        <taxon>Poaceae</taxon>
        <taxon>PACMAD clade</taxon>
        <taxon>Arundinoideae</taxon>
        <taxon>Arundineae</taxon>
        <taxon>Arundo</taxon>
    </lineage>
</organism>
<accession>A0A0A9F5D6</accession>
<sequence length="61" mass="6117">MMPGIRDPATLLMALSAVSLALVTCFISQPLSFSSHGTAAVAAVTTSSVGSCSSEDLVGRC</sequence>
<dbReference type="AlphaFoldDB" id="A0A0A9F5D6"/>
<name>A0A0A9F5D6_ARUDO</name>
<dbReference type="EMBL" id="GBRH01194408">
    <property type="protein sequence ID" value="JAE03488.1"/>
    <property type="molecule type" value="Transcribed_RNA"/>
</dbReference>